<protein>
    <submittedName>
        <fullName evidence="3">CRAL-TRIO domain-containing protein</fullName>
    </submittedName>
</protein>
<dbReference type="PROSITE" id="PS50191">
    <property type="entry name" value="CRAL_TRIO"/>
    <property type="match status" value="1"/>
</dbReference>
<dbReference type="SUPFAM" id="SSF52087">
    <property type="entry name" value="CRAL/TRIO domain"/>
    <property type="match status" value="1"/>
</dbReference>
<dbReference type="PANTHER" id="PTHR45824:SF29">
    <property type="entry name" value="GH16843P"/>
    <property type="match status" value="1"/>
</dbReference>
<dbReference type="InterPro" id="IPR036273">
    <property type="entry name" value="CRAL/TRIO_N_dom_sf"/>
</dbReference>
<dbReference type="GO" id="GO:0008526">
    <property type="term" value="F:phosphatidylinositol transfer activity"/>
    <property type="evidence" value="ECO:0007669"/>
    <property type="project" value="TreeGrafter"/>
</dbReference>
<dbReference type="PANTHER" id="PTHR45824">
    <property type="entry name" value="GH16843P"/>
    <property type="match status" value="1"/>
</dbReference>
<gene>
    <name evidence="3" type="ORF">DB88DRAFT_482719</name>
</gene>
<dbReference type="Gene3D" id="3.40.525.10">
    <property type="entry name" value="CRAL-TRIO lipid binding domain"/>
    <property type="match status" value="1"/>
</dbReference>
<proteinExistence type="predicted"/>
<feature type="region of interest" description="Disordered" evidence="1">
    <location>
        <begin position="1"/>
        <end position="32"/>
    </location>
</feature>
<dbReference type="InterPro" id="IPR052578">
    <property type="entry name" value="PI_Transfer_CRAL-TRIO"/>
</dbReference>
<dbReference type="CDD" id="cd00170">
    <property type="entry name" value="SEC14"/>
    <property type="match status" value="1"/>
</dbReference>
<feature type="domain" description="CRAL-TRIO" evidence="2">
    <location>
        <begin position="130"/>
        <end position="277"/>
    </location>
</feature>
<evidence type="ECO:0000313" key="3">
    <source>
        <dbReference type="EMBL" id="KAK1926698.1"/>
    </source>
</evidence>
<dbReference type="SMART" id="SM00516">
    <property type="entry name" value="SEC14"/>
    <property type="match status" value="1"/>
</dbReference>
<organism evidence="3 4">
    <name type="scientific">Papiliotrema laurentii</name>
    <name type="common">Cryptococcus laurentii</name>
    <dbReference type="NCBI Taxonomy" id="5418"/>
    <lineage>
        <taxon>Eukaryota</taxon>
        <taxon>Fungi</taxon>
        <taxon>Dikarya</taxon>
        <taxon>Basidiomycota</taxon>
        <taxon>Agaricomycotina</taxon>
        <taxon>Tremellomycetes</taxon>
        <taxon>Tremellales</taxon>
        <taxon>Rhynchogastremaceae</taxon>
        <taxon>Papiliotrema</taxon>
    </lineage>
</organism>
<dbReference type="SUPFAM" id="SSF46938">
    <property type="entry name" value="CRAL/TRIO N-terminal domain"/>
    <property type="match status" value="1"/>
</dbReference>
<accession>A0AAD9FV69</accession>
<evidence type="ECO:0000313" key="4">
    <source>
        <dbReference type="Proteomes" id="UP001182556"/>
    </source>
</evidence>
<dbReference type="InterPro" id="IPR001251">
    <property type="entry name" value="CRAL-TRIO_dom"/>
</dbReference>
<keyword evidence="4" id="KW-1185">Reference proteome</keyword>
<dbReference type="Pfam" id="PF00650">
    <property type="entry name" value="CRAL_TRIO"/>
    <property type="match status" value="1"/>
</dbReference>
<dbReference type="InterPro" id="IPR036865">
    <property type="entry name" value="CRAL-TRIO_dom_sf"/>
</dbReference>
<sequence length="328" mass="37021">MTGTTTTPQGGFDPALLHPPETYPTPEPPTLPEDIEAKIQKVAEHFSADSFELPAHEDDGASKKKLSEREMMFLSRETFHRFVTATKGDVKAAIARLESAVVWRRSVNIEDVETMAQDCEPESRCGKNFVMGFTPLRRPIIYFFPSRNTTPVDQRRAIHAIFLLERARDLMPTGTSSVTVIFNFSGKREGPPTNITVARQVLHILSSHYPETLSSSIFQDMPWIVRTFVNLMWPFVDPATKKKVTFGSSADKSVVGRGEVEADQLIVECGGDLVMPYHHETYWESLVHTCLSRRRDQEEAFRKGPAAVGRSEREWRGTYEYDPAAKAE</sequence>
<evidence type="ECO:0000256" key="1">
    <source>
        <dbReference type="SAM" id="MobiDB-lite"/>
    </source>
</evidence>
<dbReference type="Pfam" id="PF03765">
    <property type="entry name" value="CRAL_TRIO_N"/>
    <property type="match status" value="1"/>
</dbReference>
<reference evidence="3" key="1">
    <citation type="submission" date="2023-02" db="EMBL/GenBank/DDBJ databases">
        <title>Identification and recombinant expression of a fungal hydrolase from Papiliotrema laurentii that hydrolyzes apple cutin and clears colloidal polyester polyurethane.</title>
        <authorList>
            <consortium name="DOE Joint Genome Institute"/>
            <person name="Roman V.A."/>
            <person name="Bojanowski C."/>
            <person name="Crable B.R."/>
            <person name="Wagner D.N."/>
            <person name="Hung C.S."/>
            <person name="Nadeau L.J."/>
            <person name="Schratz L."/>
            <person name="Haridas S."/>
            <person name="Pangilinan J."/>
            <person name="Lipzen A."/>
            <person name="Na H."/>
            <person name="Yan M."/>
            <person name="Ng V."/>
            <person name="Grigoriev I.V."/>
            <person name="Spatafora J.W."/>
            <person name="Barlow D."/>
            <person name="Biffinger J."/>
            <person name="Kelley-Loughnane N."/>
            <person name="Varaljay V.A."/>
            <person name="Crookes-Goodson W.J."/>
        </authorList>
    </citation>
    <scope>NUCLEOTIDE SEQUENCE</scope>
    <source>
        <strain evidence="3">5307AH</strain>
    </source>
</reference>
<feature type="compositionally biased region" description="Pro residues" evidence="1">
    <location>
        <begin position="21"/>
        <end position="31"/>
    </location>
</feature>
<name>A0AAD9FV69_PAPLA</name>
<evidence type="ECO:0000259" key="2">
    <source>
        <dbReference type="PROSITE" id="PS50191"/>
    </source>
</evidence>
<dbReference type="InterPro" id="IPR011074">
    <property type="entry name" value="CRAL/TRIO_N_dom"/>
</dbReference>
<dbReference type="Proteomes" id="UP001182556">
    <property type="component" value="Unassembled WGS sequence"/>
</dbReference>
<comment type="caution">
    <text evidence="3">The sequence shown here is derived from an EMBL/GenBank/DDBJ whole genome shotgun (WGS) entry which is preliminary data.</text>
</comment>
<dbReference type="EMBL" id="JAODAN010000002">
    <property type="protein sequence ID" value="KAK1926698.1"/>
    <property type="molecule type" value="Genomic_DNA"/>
</dbReference>
<dbReference type="AlphaFoldDB" id="A0AAD9FV69"/>